<feature type="signal peptide" evidence="2">
    <location>
        <begin position="1"/>
        <end position="20"/>
    </location>
</feature>
<name>A0A7H8RF41_TALRU</name>
<sequence length="451" mass="50698">MCLWFHSLSIWTALVTISFAQNSTDGVRNANHVFNAIHAVMRHPILSEYPNGVSFFLATVPKGIQFYHGTGEEHPVTGLEWLAFEPEHSLGFAHRSGRRLEPSERETSQKPLQKEDPLASTHGYLHTYVSAKDLRLLYLDGMSAGPMRSLEAQDRILFNDSIPQNERPGGGRPGQRSEVEQRGKKLGGPPSEQARALQACQMAEEKWAGRIDGLLRTEGDFEIILCNFERDLDFVRISETKPQKSSGNDSHGPGGKKPGRMPGRAVTSRYDDVRGHQAIIDFDHVVSAYTYNLDLFPNNTKLPQLSHITPEELIPIQLAIDSMILNNEPSRSAFNWQAVTDVVIDRYSVQLRSVAEGDFQSLVALREKLETSLEPFIDYRDYQNSYAIIDSCQRQLIPQSAPDSGLASEAVRYILHRICTTFTYTLLDSQMDLETAVEGFAELVSYLSWIE</sequence>
<keyword evidence="2" id="KW-0732">Signal</keyword>
<dbReference type="GeneID" id="55998816"/>
<dbReference type="OrthoDB" id="10261782at2759"/>
<dbReference type="PANTHER" id="PTHR35204:SF1">
    <property type="entry name" value="ENTEROTOXIN"/>
    <property type="match status" value="1"/>
</dbReference>
<proteinExistence type="predicted"/>
<dbReference type="AlphaFoldDB" id="A0A7H8RF41"/>
<feature type="region of interest" description="Disordered" evidence="1">
    <location>
        <begin position="239"/>
        <end position="266"/>
    </location>
</feature>
<evidence type="ECO:0000313" key="3">
    <source>
        <dbReference type="EMBL" id="QKX64165.1"/>
    </source>
</evidence>
<dbReference type="KEGG" id="trg:TRUGW13939_11338"/>
<feature type="chain" id="PRO_5028846978" evidence="2">
    <location>
        <begin position="21"/>
        <end position="451"/>
    </location>
</feature>
<dbReference type="Proteomes" id="UP000509510">
    <property type="component" value="Chromosome VI"/>
</dbReference>
<keyword evidence="4" id="KW-1185">Reference proteome</keyword>
<evidence type="ECO:0000313" key="4">
    <source>
        <dbReference type="Proteomes" id="UP000509510"/>
    </source>
</evidence>
<protein>
    <submittedName>
        <fullName evidence="3">Uncharacterized protein</fullName>
    </submittedName>
</protein>
<dbReference type="EMBL" id="CP055903">
    <property type="protein sequence ID" value="QKX64165.1"/>
    <property type="molecule type" value="Genomic_DNA"/>
</dbReference>
<dbReference type="InterPro" id="IPR038921">
    <property type="entry name" value="YOR389W-like"/>
</dbReference>
<gene>
    <name evidence="3" type="ORF">TRUGW13939_11338</name>
</gene>
<feature type="region of interest" description="Disordered" evidence="1">
    <location>
        <begin position="93"/>
        <end position="119"/>
    </location>
</feature>
<feature type="compositionally biased region" description="Basic and acidic residues" evidence="1">
    <location>
        <begin position="98"/>
        <end position="117"/>
    </location>
</feature>
<dbReference type="RefSeq" id="XP_035350339.1">
    <property type="nucleotide sequence ID" value="XM_035494446.1"/>
</dbReference>
<evidence type="ECO:0000256" key="1">
    <source>
        <dbReference type="SAM" id="MobiDB-lite"/>
    </source>
</evidence>
<dbReference type="PANTHER" id="PTHR35204">
    <property type="entry name" value="YALI0A21131P"/>
    <property type="match status" value="1"/>
</dbReference>
<feature type="region of interest" description="Disordered" evidence="1">
    <location>
        <begin position="160"/>
        <end position="196"/>
    </location>
</feature>
<evidence type="ECO:0000256" key="2">
    <source>
        <dbReference type="SAM" id="SignalP"/>
    </source>
</evidence>
<accession>A0A7H8RF41</accession>
<organism evidence="3 4">
    <name type="scientific">Talaromyces rugulosus</name>
    <name type="common">Penicillium rugulosum</name>
    <dbReference type="NCBI Taxonomy" id="121627"/>
    <lineage>
        <taxon>Eukaryota</taxon>
        <taxon>Fungi</taxon>
        <taxon>Dikarya</taxon>
        <taxon>Ascomycota</taxon>
        <taxon>Pezizomycotina</taxon>
        <taxon>Eurotiomycetes</taxon>
        <taxon>Eurotiomycetidae</taxon>
        <taxon>Eurotiales</taxon>
        <taxon>Trichocomaceae</taxon>
        <taxon>Talaromyces</taxon>
        <taxon>Talaromyces sect. Islandici</taxon>
    </lineage>
</organism>
<reference evidence="4" key="1">
    <citation type="submission" date="2020-06" db="EMBL/GenBank/DDBJ databases">
        <title>A chromosome-scale genome assembly of Talaromyces rugulosus W13939.</title>
        <authorList>
            <person name="Wang B."/>
            <person name="Guo L."/>
            <person name="Ye K."/>
            <person name="Wang L."/>
        </authorList>
    </citation>
    <scope>NUCLEOTIDE SEQUENCE [LARGE SCALE GENOMIC DNA]</scope>
    <source>
        <strain evidence="4">W13939</strain>
    </source>
</reference>